<reference evidence="11 12" key="1">
    <citation type="submission" date="2024-09" db="EMBL/GenBank/DDBJ databases">
        <authorList>
            <person name="Sun Q."/>
            <person name="Mori K."/>
        </authorList>
    </citation>
    <scope>NUCLEOTIDE SEQUENCE [LARGE SCALE GENOMIC DNA]</scope>
    <source>
        <strain evidence="11 12">NCAIM B.02610</strain>
    </source>
</reference>
<dbReference type="PANTHER" id="PTHR43065">
    <property type="entry name" value="SENSOR HISTIDINE KINASE"/>
    <property type="match status" value="1"/>
</dbReference>
<dbReference type="SMART" id="SM00388">
    <property type="entry name" value="HisKA"/>
    <property type="match status" value="1"/>
</dbReference>
<evidence type="ECO:0000256" key="5">
    <source>
        <dbReference type="ARBA" id="ARBA00022741"/>
    </source>
</evidence>
<feature type="transmembrane region" description="Helical" evidence="9">
    <location>
        <begin position="40"/>
        <end position="59"/>
    </location>
</feature>
<dbReference type="Pfam" id="PF02518">
    <property type="entry name" value="HATPase_c"/>
    <property type="match status" value="1"/>
</dbReference>
<name>A0ABV6KE59_9BACI</name>
<evidence type="ECO:0000256" key="7">
    <source>
        <dbReference type="ARBA" id="ARBA00022840"/>
    </source>
</evidence>
<keyword evidence="5" id="KW-0547">Nucleotide-binding</keyword>
<proteinExistence type="predicted"/>
<dbReference type="CDD" id="cd00082">
    <property type="entry name" value="HisKA"/>
    <property type="match status" value="1"/>
</dbReference>
<dbReference type="InterPro" id="IPR003661">
    <property type="entry name" value="HisK_dim/P_dom"/>
</dbReference>
<dbReference type="GO" id="GO:0016301">
    <property type="term" value="F:kinase activity"/>
    <property type="evidence" value="ECO:0007669"/>
    <property type="project" value="UniProtKB-KW"/>
</dbReference>
<dbReference type="InterPro" id="IPR003594">
    <property type="entry name" value="HATPase_dom"/>
</dbReference>
<comment type="catalytic activity">
    <reaction evidence="1">
        <text>ATP + protein L-histidine = ADP + protein N-phospho-L-histidine.</text>
        <dbReference type="EC" id="2.7.13.3"/>
    </reaction>
</comment>
<dbReference type="InterPro" id="IPR036890">
    <property type="entry name" value="HATPase_C_sf"/>
</dbReference>
<evidence type="ECO:0000256" key="2">
    <source>
        <dbReference type="ARBA" id="ARBA00012438"/>
    </source>
</evidence>
<dbReference type="InterPro" id="IPR004358">
    <property type="entry name" value="Sig_transdc_His_kin-like_C"/>
</dbReference>
<feature type="domain" description="Histidine kinase" evidence="10">
    <location>
        <begin position="196"/>
        <end position="403"/>
    </location>
</feature>
<accession>A0ABV6KE59</accession>
<keyword evidence="9" id="KW-1133">Transmembrane helix</keyword>
<keyword evidence="9" id="KW-0472">Membrane</keyword>
<feature type="transmembrane region" description="Helical" evidence="9">
    <location>
        <begin position="147"/>
        <end position="168"/>
    </location>
</feature>
<evidence type="ECO:0000256" key="4">
    <source>
        <dbReference type="ARBA" id="ARBA00022679"/>
    </source>
</evidence>
<dbReference type="SMART" id="SM00387">
    <property type="entry name" value="HATPase_c"/>
    <property type="match status" value="1"/>
</dbReference>
<keyword evidence="7" id="KW-0067">ATP-binding</keyword>
<evidence type="ECO:0000256" key="8">
    <source>
        <dbReference type="ARBA" id="ARBA00023012"/>
    </source>
</evidence>
<keyword evidence="12" id="KW-1185">Reference proteome</keyword>
<dbReference type="Gene3D" id="1.10.287.130">
    <property type="match status" value="1"/>
</dbReference>
<evidence type="ECO:0000256" key="6">
    <source>
        <dbReference type="ARBA" id="ARBA00022777"/>
    </source>
</evidence>
<keyword evidence="8" id="KW-0902">Two-component regulatory system</keyword>
<dbReference type="PRINTS" id="PR00344">
    <property type="entry name" value="BCTRLSENSOR"/>
</dbReference>
<keyword evidence="4" id="KW-0808">Transferase</keyword>
<evidence type="ECO:0000313" key="12">
    <source>
        <dbReference type="Proteomes" id="UP001589838"/>
    </source>
</evidence>
<dbReference type="EC" id="2.7.13.3" evidence="2"/>
<dbReference type="EMBL" id="JBHLUX010000036">
    <property type="protein sequence ID" value="MFC0471608.1"/>
    <property type="molecule type" value="Genomic_DNA"/>
</dbReference>
<comment type="caution">
    <text evidence="11">The sequence shown here is derived from an EMBL/GenBank/DDBJ whole genome shotgun (WGS) entry which is preliminary data.</text>
</comment>
<dbReference type="Proteomes" id="UP001589838">
    <property type="component" value="Unassembled WGS sequence"/>
</dbReference>
<dbReference type="InterPro" id="IPR036097">
    <property type="entry name" value="HisK_dim/P_sf"/>
</dbReference>
<sequence length="413" mass="47156">MKDLRSAANKKLYNISMGFIIVFMLLGLVVVFLRSDVIGWGFYVQVLLVIVLSTLLLLYPKKETNYMKTFIIVVTMFYFYTLFIMYPETSSTLLLICLIPGVSILFFLPKLFYLSLIINGLLMTFIFSYIFFSDHGKNYPHIYDDLIGNLINFFASQALLFLIFYLTYTRMRKQQLYYQQIQQAERFKTTGQLAAAVAHEIRNPITVVKGFVQLYKEDQSIPKQTKEHFSLMLDELHTAELVISDFLSIAKTKEQGEVNIINVSNCLHSVVELIYSYALLHNVKIKVDVEEGCYISCSLMEMKQLFINLLKNAIEASPFGGTLLLEARMKNRFVEVNVIDSGNGMTAEELKQIGTPFYSLKSKGTGLGLTICFNIAHKYNGTIHFTSELGKGTKVKLQFPAKKDQNENSHVCD</sequence>
<feature type="transmembrane region" description="Helical" evidence="9">
    <location>
        <begin position="66"/>
        <end position="86"/>
    </location>
</feature>
<evidence type="ECO:0000256" key="9">
    <source>
        <dbReference type="SAM" id="Phobius"/>
    </source>
</evidence>
<evidence type="ECO:0000256" key="1">
    <source>
        <dbReference type="ARBA" id="ARBA00000085"/>
    </source>
</evidence>
<feature type="transmembrane region" description="Helical" evidence="9">
    <location>
        <begin position="12"/>
        <end position="34"/>
    </location>
</feature>
<feature type="transmembrane region" description="Helical" evidence="9">
    <location>
        <begin position="92"/>
        <end position="108"/>
    </location>
</feature>
<evidence type="ECO:0000313" key="11">
    <source>
        <dbReference type="EMBL" id="MFC0471608.1"/>
    </source>
</evidence>
<dbReference type="Pfam" id="PF00512">
    <property type="entry name" value="HisKA"/>
    <property type="match status" value="1"/>
</dbReference>
<keyword evidence="3" id="KW-0597">Phosphoprotein</keyword>
<evidence type="ECO:0000256" key="3">
    <source>
        <dbReference type="ARBA" id="ARBA00022553"/>
    </source>
</evidence>
<dbReference type="Gene3D" id="3.30.565.10">
    <property type="entry name" value="Histidine kinase-like ATPase, C-terminal domain"/>
    <property type="match status" value="1"/>
</dbReference>
<dbReference type="SUPFAM" id="SSF47384">
    <property type="entry name" value="Homodimeric domain of signal transducing histidine kinase"/>
    <property type="match status" value="1"/>
</dbReference>
<dbReference type="SUPFAM" id="SSF55874">
    <property type="entry name" value="ATPase domain of HSP90 chaperone/DNA topoisomerase II/histidine kinase"/>
    <property type="match status" value="1"/>
</dbReference>
<dbReference type="RefSeq" id="WP_335961626.1">
    <property type="nucleotide sequence ID" value="NZ_JAXBLX010000019.1"/>
</dbReference>
<protein>
    <recommendedName>
        <fullName evidence="2">histidine kinase</fullName>
        <ecNumber evidence="2">2.7.13.3</ecNumber>
    </recommendedName>
</protein>
<dbReference type="PROSITE" id="PS50109">
    <property type="entry name" value="HIS_KIN"/>
    <property type="match status" value="1"/>
</dbReference>
<evidence type="ECO:0000259" key="10">
    <source>
        <dbReference type="PROSITE" id="PS50109"/>
    </source>
</evidence>
<keyword evidence="9" id="KW-0812">Transmembrane</keyword>
<dbReference type="PANTHER" id="PTHR43065:SF46">
    <property type="entry name" value="C4-DICARBOXYLATE TRANSPORT SENSOR PROTEIN DCTB"/>
    <property type="match status" value="1"/>
</dbReference>
<dbReference type="InterPro" id="IPR005467">
    <property type="entry name" value="His_kinase_dom"/>
</dbReference>
<organism evidence="11 12">
    <name type="scientific">Halalkalibacter kiskunsagensis</name>
    <dbReference type="NCBI Taxonomy" id="1548599"/>
    <lineage>
        <taxon>Bacteria</taxon>
        <taxon>Bacillati</taxon>
        <taxon>Bacillota</taxon>
        <taxon>Bacilli</taxon>
        <taxon>Bacillales</taxon>
        <taxon>Bacillaceae</taxon>
        <taxon>Halalkalibacter</taxon>
    </lineage>
</organism>
<feature type="transmembrane region" description="Helical" evidence="9">
    <location>
        <begin position="113"/>
        <end position="132"/>
    </location>
</feature>
<keyword evidence="6 11" id="KW-0418">Kinase</keyword>
<gene>
    <name evidence="11" type="ORF">ACFFHM_14185</name>
</gene>